<keyword evidence="2" id="KW-1185">Reference proteome</keyword>
<dbReference type="Proteomes" id="UP001163321">
    <property type="component" value="Chromosome 1"/>
</dbReference>
<protein>
    <submittedName>
        <fullName evidence="1">Uncharacterized protein</fullName>
    </submittedName>
</protein>
<dbReference type="EMBL" id="CM047580">
    <property type="protein sequence ID" value="KAI9922521.1"/>
    <property type="molecule type" value="Genomic_DNA"/>
</dbReference>
<gene>
    <name evidence="1" type="ORF">PsorP6_000429</name>
</gene>
<evidence type="ECO:0000313" key="2">
    <source>
        <dbReference type="Proteomes" id="UP001163321"/>
    </source>
</evidence>
<reference evidence="1 2" key="1">
    <citation type="journal article" date="2022" name="bioRxiv">
        <title>The genome of the oomycete Peronosclerospora sorghi, a cosmopolitan pathogen of maize and sorghum, is inflated with dispersed pseudogenes.</title>
        <authorList>
            <person name="Fletcher K."/>
            <person name="Martin F."/>
            <person name="Isakeit T."/>
            <person name="Cavanaugh K."/>
            <person name="Magill C."/>
            <person name="Michelmore R."/>
        </authorList>
    </citation>
    <scope>NUCLEOTIDE SEQUENCE [LARGE SCALE GENOMIC DNA]</scope>
    <source>
        <strain evidence="1">P6</strain>
    </source>
</reference>
<proteinExistence type="predicted"/>
<accession>A0ACC0WXV3</accession>
<organism evidence="1 2">
    <name type="scientific">Peronosclerospora sorghi</name>
    <dbReference type="NCBI Taxonomy" id="230839"/>
    <lineage>
        <taxon>Eukaryota</taxon>
        <taxon>Sar</taxon>
        <taxon>Stramenopiles</taxon>
        <taxon>Oomycota</taxon>
        <taxon>Peronosporomycetes</taxon>
        <taxon>Peronosporales</taxon>
        <taxon>Peronosporaceae</taxon>
        <taxon>Peronosclerospora</taxon>
    </lineage>
</organism>
<evidence type="ECO:0000313" key="1">
    <source>
        <dbReference type="EMBL" id="KAI9922521.1"/>
    </source>
</evidence>
<comment type="caution">
    <text evidence="1">The sequence shown here is derived from an EMBL/GenBank/DDBJ whole genome shotgun (WGS) entry which is preliminary data.</text>
</comment>
<sequence>MECLCIFATTSDGLFGECDAPTDCAFVAVDGGDTFTIGIAAGTGDVVGWGQAFYGELAEGPMEQCLAVACGSNHVLVLTKSGGVMAWGWNRFGQVAATAVEDIVNIPASVVFPTELQHPLSVRIVEIAAGGMHSMAIDSGGRVWAWGSNAYGQLGINSEMKQLHSPTRTVLPSKSQILHIAAGWGHSALISTKGEVLTFGWGLYNQLGHGCTQNEVQPIAVDALRGLDSDVVQIACGNWHTVALTASGDMYTWGWGRDGQLAQESVAAQVIPRVVSIPLSFETSDDAQDVVAIACGDRFTIAVCRDRSVHWWGPRPGGSMLSCDLTCRKSPQHVTWLPQGDFRVQKLAAGNSHAILLLEMLCGQAT</sequence>
<name>A0ACC0WXV3_9STRA</name>